<evidence type="ECO:0000256" key="3">
    <source>
        <dbReference type="ARBA" id="ARBA00022840"/>
    </source>
</evidence>
<sequence length="271" mass="30775">MDGDLQYLTVKSIGLADPALQTEWAEKRYVWIPDRKEGFLLGCILKELSGECLVVRVVETGKEVTIGREDVQSANPPKFEKVEDMSSLSCLNEASVLHNLRQRYYSSLIYVGLYFVLFSHFDCCFGMNRLTDPTWRFFAQKIVNDYSEREDQSILCTGESGAGKTENTKKVIQYLAHIAGAGRHAKNPSTASPFKVSSSIVSVSFKKSSFLFLLFVSGKFIRVNFDQSGYISGANIEHYLLEKSRTLRQAPNERSFHFFYQLLKGANENRR</sequence>
<evidence type="ECO:0000259" key="9">
    <source>
        <dbReference type="PROSITE" id="PS51456"/>
    </source>
</evidence>
<dbReference type="GO" id="GO:0005524">
    <property type="term" value="F:ATP binding"/>
    <property type="evidence" value="ECO:0007669"/>
    <property type="project" value="UniProtKB-UniRule"/>
</dbReference>
<evidence type="ECO:0000313" key="12">
    <source>
        <dbReference type="WBParaSite" id="PEQ_0001080601-mRNA-1"/>
    </source>
</evidence>
<dbReference type="GO" id="GO:0051015">
    <property type="term" value="F:actin filament binding"/>
    <property type="evidence" value="ECO:0007669"/>
    <property type="project" value="InterPro"/>
</dbReference>
<keyword evidence="7 8" id="KW-0009">Actin-binding</keyword>
<keyword evidence="6 8" id="KW-0505">Motor protein</keyword>
<dbReference type="AlphaFoldDB" id="A0A914S9G4"/>
<dbReference type="InterPro" id="IPR008989">
    <property type="entry name" value="Myosin_S1_N"/>
</dbReference>
<dbReference type="Gene3D" id="2.30.30.360">
    <property type="entry name" value="Myosin S1 fragment, N-terminal"/>
    <property type="match status" value="1"/>
</dbReference>
<protein>
    <submittedName>
        <fullName evidence="12">Myosin motor domain-containing protein</fullName>
    </submittedName>
</protein>
<evidence type="ECO:0000256" key="2">
    <source>
        <dbReference type="ARBA" id="ARBA00022741"/>
    </source>
</evidence>
<organism evidence="11 12">
    <name type="scientific">Parascaris equorum</name>
    <name type="common">Equine roundworm</name>
    <dbReference type="NCBI Taxonomy" id="6256"/>
    <lineage>
        <taxon>Eukaryota</taxon>
        <taxon>Metazoa</taxon>
        <taxon>Ecdysozoa</taxon>
        <taxon>Nematoda</taxon>
        <taxon>Chromadorea</taxon>
        <taxon>Rhabditida</taxon>
        <taxon>Spirurina</taxon>
        <taxon>Ascaridomorpha</taxon>
        <taxon>Ascaridoidea</taxon>
        <taxon>Ascarididae</taxon>
        <taxon>Parascaris</taxon>
    </lineage>
</organism>
<reference evidence="12" key="1">
    <citation type="submission" date="2022-11" db="UniProtKB">
        <authorList>
            <consortium name="WormBaseParasite"/>
        </authorList>
    </citation>
    <scope>IDENTIFICATION</scope>
</reference>
<dbReference type="SMART" id="SM00242">
    <property type="entry name" value="MYSc"/>
    <property type="match status" value="1"/>
</dbReference>
<comment type="similarity">
    <text evidence="1 8">Belongs to the TRAFAC class myosin-kinesin ATPase superfamily. Myosin family.</text>
</comment>
<dbReference type="SUPFAM" id="SSF52540">
    <property type="entry name" value="P-loop containing nucleoside triphosphate hydrolases"/>
    <property type="match status" value="1"/>
</dbReference>
<evidence type="ECO:0000256" key="7">
    <source>
        <dbReference type="ARBA" id="ARBA00023203"/>
    </source>
</evidence>
<dbReference type="InterPro" id="IPR027417">
    <property type="entry name" value="P-loop_NTPase"/>
</dbReference>
<keyword evidence="2 8" id="KW-0547">Nucleotide-binding</keyword>
<dbReference type="GO" id="GO:0007015">
    <property type="term" value="P:actin filament organization"/>
    <property type="evidence" value="ECO:0007669"/>
    <property type="project" value="TreeGrafter"/>
</dbReference>
<feature type="domain" description="Myosin N-terminal SH3-like" evidence="10">
    <location>
        <begin position="25"/>
        <end position="76"/>
    </location>
</feature>
<evidence type="ECO:0000256" key="5">
    <source>
        <dbReference type="ARBA" id="ARBA00023123"/>
    </source>
</evidence>
<dbReference type="GO" id="GO:0005737">
    <property type="term" value="C:cytoplasm"/>
    <property type="evidence" value="ECO:0007669"/>
    <property type="project" value="TreeGrafter"/>
</dbReference>
<keyword evidence="11" id="KW-1185">Reference proteome</keyword>
<feature type="binding site" evidence="8">
    <location>
        <begin position="158"/>
        <end position="165"/>
    </location>
    <ligand>
        <name>ATP</name>
        <dbReference type="ChEBI" id="CHEBI:30616"/>
    </ligand>
</feature>
<keyword evidence="3 8" id="KW-0067">ATP-binding</keyword>
<comment type="caution">
    <text evidence="8">Lacks conserved residue(s) required for the propagation of feature annotation.</text>
</comment>
<feature type="domain" description="Myosin motor" evidence="9">
    <location>
        <begin position="80"/>
        <end position="271"/>
    </location>
</feature>
<dbReference type="InterPro" id="IPR036961">
    <property type="entry name" value="Kinesin_motor_dom_sf"/>
</dbReference>
<dbReference type="PANTHER" id="PTHR13140:SF857">
    <property type="entry name" value="MYOSIN-11"/>
    <property type="match status" value="1"/>
</dbReference>
<dbReference type="Pfam" id="PF00063">
    <property type="entry name" value="Myosin_head"/>
    <property type="match status" value="1"/>
</dbReference>
<accession>A0A914S9G4</accession>
<dbReference type="Proteomes" id="UP000887564">
    <property type="component" value="Unplaced"/>
</dbReference>
<dbReference type="Gene3D" id="3.40.850.10">
    <property type="entry name" value="Kinesin motor domain"/>
    <property type="match status" value="2"/>
</dbReference>
<dbReference type="InterPro" id="IPR001609">
    <property type="entry name" value="Myosin_head_motor_dom-like"/>
</dbReference>
<evidence type="ECO:0000259" key="10">
    <source>
        <dbReference type="PROSITE" id="PS51844"/>
    </source>
</evidence>
<evidence type="ECO:0000256" key="1">
    <source>
        <dbReference type="ARBA" id="ARBA00008314"/>
    </source>
</evidence>
<keyword evidence="5 8" id="KW-0518">Myosin</keyword>
<dbReference type="GO" id="GO:0000146">
    <property type="term" value="F:microfilament motor activity"/>
    <property type="evidence" value="ECO:0007669"/>
    <property type="project" value="TreeGrafter"/>
</dbReference>
<evidence type="ECO:0000256" key="4">
    <source>
        <dbReference type="ARBA" id="ARBA00023054"/>
    </source>
</evidence>
<dbReference type="WBParaSite" id="PEQ_0001080601-mRNA-1">
    <property type="protein sequence ID" value="PEQ_0001080601-mRNA-1"/>
    <property type="gene ID" value="PEQ_0001080601"/>
</dbReference>
<evidence type="ECO:0000256" key="8">
    <source>
        <dbReference type="PROSITE-ProRule" id="PRU00782"/>
    </source>
</evidence>
<keyword evidence="4" id="KW-0175">Coiled coil</keyword>
<dbReference type="PROSITE" id="PS51456">
    <property type="entry name" value="MYOSIN_MOTOR"/>
    <property type="match status" value="1"/>
</dbReference>
<dbReference type="PANTHER" id="PTHR13140">
    <property type="entry name" value="MYOSIN"/>
    <property type="match status" value="1"/>
</dbReference>
<dbReference type="Pfam" id="PF02736">
    <property type="entry name" value="Myosin_N"/>
    <property type="match status" value="1"/>
</dbReference>
<dbReference type="GO" id="GO:0016459">
    <property type="term" value="C:myosin complex"/>
    <property type="evidence" value="ECO:0007669"/>
    <property type="project" value="UniProtKB-KW"/>
</dbReference>
<dbReference type="InterPro" id="IPR004009">
    <property type="entry name" value="SH3_Myosin"/>
</dbReference>
<evidence type="ECO:0000313" key="11">
    <source>
        <dbReference type="Proteomes" id="UP000887564"/>
    </source>
</evidence>
<proteinExistence type="inferred from homology"/>
<evidence type="ECO:0000256" key="6">
    <source>
        <dbReference type="ARBA" id="ARBA00023175"/>
    </source>
</evidence>
<name>A0A914S9G4_PAREQ</name>
<dbReference type="GO" id="GO:0016020">
    <property type="term" value="C:membrane"/>
    <property type="evidence" value="ECO:0007669"/>
    <property type="project" value="TreeGrafter"/>
</dbReference>
<dbReference type="PROSITE" id="PS51844">
    <property type="entry name" value="SH3_LIKE"/>
    <property type="match status" value="1"/>
</dbReference>